<evidence type="ECO:0000313" key="2">
    <source>
        <dbReference type="Proteomes" id="UP000190080"/>
    </source>
</evidence>
<protein>
    <submittedName>
        <fullName evidence="1">Uncharacterized protein</fullName>
    </submittedName>
</protein>
<comment type="caution">
    <text evidence="1">The sequence shown here is derived from an EMBL/GenBank/DDBJ whole genome shotgun (WGS) entry which is preliminary data.</text>
</comment>
<dbReference type="EMBL" id="MZGV01000005">
    <property type="protein sequence ID" value="OPJ64208.1"/>
    <property type="molecule type" value="Genomic_DNA"/>
</dbReference>
<keyword evidence="2" id="KW-1185">Reference proteome</keyword>
<sequence>MAGILSNVCYFFINLRKEEIAGYLFIGHSESLIREETGYKYIMPAMYRKE</sequence>
<proteinExistence type="predicted"/>
<name>A0A1V4IVZ1_9CLOT</name>
<dbReference type="Proteomes" id="UP000190080">
    <property type="component" value="Unassembled WGS sequence"/>
</dbReference>
<reference evidence="1 2" key="1">
    <citation type="submission" date="2017-03" db="EMBL/GenBank/DDBJ databases">
        <title>Genome sequence of Clostridium oryzae DSM 28571.</title>
        <authorList>
            <person name="Poehlein A."/>
            <person name="Daniel R."/>
        </authorList>
    </citation>
    <scope>NUCLEOTIDE SEQUENCE [LARGE SCALE GENOMIC DNA]</scope>
    <source>
        <strain evidence="1 2">DSM 28571</strain>
    </source>
</reference>
<gene>
    <name evidence="1" type="ORF">CLORY_07730</name>
</gene>
<dbReference type="AlphaFoldDB" id="A0A1V4IVZ1"/>
<evidence type="ECO:0000313" key="1">
    <source>
        <dbReference type="EMBL" id="OPJ64208.1"/>
    </source>
</evidence>
<accession>A0A1V4IVZ1</accession>
<organism evidence="1 2">
    <name type="scientific">Clostridium oryzae</name>
    <dbReference type="NCBI Taxonomy" id="1450648"/>
    <lineage>
        <taxon>Bacteria</taxon>
        <taxon>Bacillati</taxon>
        <taxon>Bacillota</taxon>
        <taxon>Clostridia</taxon>
        <taxon>Eubacteriales</taxon>
        <taxon>Clostridiaceae</taxon>
        <taxon>Clostridium</taxon>
    </lineage>
</organism>
<dbReference type="STRING" id="1450648.CLORY_07730"/>